<dbReference type="InterPro" id="IPR011050">
    <property type="entry name" value="Pectin_lyase_fold/virulence"/>
</dbReference>
<keyword evidence="4" id="KW-1185">Reference proteome</keyword>
<dbReference type="SUPFAM" id="SSF51126">
    <property type="entry name" value="Pectin lyase-like"/>
    <property type="match status" value="1"/>
</dbReference>
<feature type="transmembrane region" description="Helical" evidence="2">
    <location>
        <begin position="579"/>
        <end position="607"/>
    </location>
</feature>
<evidence type="ECO:0000256" key="2">
    <source>
        <dbReference type="SAM" id="Phobius"/>
    </source>
</evidence>
<keyword evidence="2" id="KW-0472">Membrane</keyword>
<sequence>MVNPGDSISSALTDASAGDEIQVAAGSYSEPSVVVAKPNLTLRLMGEVVVTVQGADTEWLTIQGVSFGMLQDRLNLTGGIGLDDGGAILQDNDIVMTLADVNNAVGADIRNGTWTQSGELEVRVFPTNLDFTMTGVHVAAGAQWKQAGAFVEAHTGPFVTVVLLDGVWKQDGPVTISADQGRAVRMNSNSQWIGTASVDLTHSGYLASGVYMGPMGKWTQNGNIALTVASTSTITVGVDGQSESYPSPDKTWNQNGPVSLNVTGSLASGPNCAQLVFPSPTPAFIISNSTNLQFAPTLLINLTTAAVTLLPQGTFPDSNLSSNKKKQLVHKERTDSSGQQQSSAAVSLSLGTISSSNTNNSTRTATVVNGTWATVENNTLGADQSFIYSCALQFDSDSDAKGIAEGAMLGLQYYLFSNTTEVNLGGDTPVKFNVSPAFAKFTVRLTDWVWQSDDPNERAEVRVAITPAFTGFSEVAGDEVDFVREFALTGQQTTYSGRASTRVRLVEAVELDGKLVTAKEAGSNGRKAVEFTLDATSSSLVVSFARFNTSAVYDPDLGVLLTGRSGDGGGGGSSDNTGLIIGVAVAVPLAVLLVLVVIVSAVAITYWRKRSQSSIAAHNSINFQADDSVL</sequence>
<keyword evidence="2" id="KW-0812">Transmembrane</keyword>
<accession>L8GX10</accession>
<feature type="region of interest" description="Disordered" evidence="1">
    <location>
        <begin position="316"/>
        <end position="342"/>
    </location>
</feature>
<organism evidence="3 4">
    <name type="scientific">Acanthamoeba castellanii (strain ATCC 30010 / Neff)</name>
    <dbReference type="NCBI Taxonomy" id="1257118"/>
    <lineage>
        <taxon>Eukaryota</taxon>
        <taxon>Amoebozoa</taxon>
        <taxon>Discosea</taxon>
        <taxon>Longamoebia</taxon>
        <taxon>Centramoebida</taxon>
        <taxon>Acanthamoebidae</taxon>
        <taxon>Acanthamoeba</taxon>
    </lineage>
</organism>
<dbReference type="RefSeq" id="XP_004339558.1">
    <property type="nucleotide sequence ID" value="XM_004339510.1"/>
</dbReference>
<dbReference type="AlphaFoldDB" id="L8GX10"/>
<name>L8GX10_ACACF</name>
<reference evidence="3 4" key="1">
    <citation type="journal article" date="2013" name="Genome Biol.">
        <title>Genome of Acanthamoeba castellanii highlights extensive lateral gene transfer and early evolution of tyrosine kinase signaling.</title>
        <authorList>
            <person name="Clarke M."/>
            <person name="Lohan A.J."/>
            <person name="Liu B."/>
            <person name="Lagkouvardos I."/>
            <person name="Roy S."/>
            <person name="Zafar N."/>
            <person name="Bertelli C."/>
            <person name="Schilde C."/>
            <person name="Kianianmomeni A."/>
            <person name="Burglin T.R."/>
            <person name="Frech C."/>
            <person name="Turcotte B."/>
            <person name="Kopec K.O."/>
            <person name="Synnott J.M."/>
            <person name="Choo C."/>
            <person name="Paponov I."/>
            <person name="Finkler A."/>
            <person name="Soon Heng Tan C."/>
            <person name="Hutchins A.P."/>
            <person name="Weinmeier T."/>
            <person name="Rattei T."/>
            <person name="Chu J.S."/>
            <person name="Gimenez G."/>
            <person name="Irimia M."/>
            <person name="Rigden D.J."/>
            <person name="Fitzpatrick D.A."/>
            <person name="Lorenzo-Morales J."/>
            <person name="Bateman A."/>
            <person name="Chiu C.H."/>
            <person name="Tang P."/>
            <person name="Hegemann P."/>
            <person name="Fromm H."/>
            <person name="Raoult D."/>
            <person name="Greub G."/>
            <person name="Miranda-Saavedra D."/>
            <person name="Chen N."/>
            <person name="Nash P."/>
            <person name="Ginger M.L."/>
            <person name="Horn M."/>
            <person name="Schaap P."/>
            <person name="Caler L."/>
            <person name="Loftus B."/>
        </authorList>
    </citation>
    <scope>NUCLEOTIDE SEQUENCE [LARGE SCALE GENOMIC DNA]</scope>
    <source>
        <strain evidence="3 4">Neff</strain>
    </source>
</reference>
<dbReference type="GeneID" id="14918253"/>
<evidence type="ECO:0008006" key="5">
    <source>
        <dbReference type="Google" id="ProtNLM"/>
    </source>
</evidence>
<evidence type="ECO:0000313" key="4">
    <source>
        <dbReference type="Proteomes" id="UP000011083"/>
    </source>
</evidence>
<protein>
    <recommendedName>
        <fullName evidence="5">DUF1565 domain-containing protein</fullName>
    </recommendedName>
</protein>
<evidence type="ECO:0000313" key="3">
    <source>
        <dbReference type="EMBL" id="ELR17545.1"/>
    </source>
</evidence>
<gene>
    <name evidence="3" type="ORF">ACA1_063090</name>
</gene>
<dbReference type="EMBL" id="KB007974">
    <property type="protein sequence ID" value="ELR17545.1"/>
    <property type="molecule type" value="Genomic_DNA"/>
</dbReference>
<dbReference type="VEuPathDB" id="AmoebaDB:ACA1_063090"/>
<dbReference type="Proteomes" id="UP000011083">
    <property type="component" value="Unassembled WGS sequence"/>
</dbReference>
<keyword evidence="2" id="KW-1133">Transmembrane helix</keyword>
<evidence type="ECO:0000256" key="1">
    <source>
        <dbReference type="SAM" id="MobiDB-lite"/>
    </source>
</evidence>
<proteinExistence type="predicted"/>
<dbReference type="KEGG" id="acan:ACA1_063090"/>